<keyword evidence="1" id="KW-0812">Transmembrane</keyword>
<gene>
    <name evidence="2" type="ORF">HDE68_000590</name>
</gene>
<feature type="transmembrane region" description="Helical" evidence="1">
    <location>
        <begin position="116"/>
        <end position="140"/>
    </location>
</feature>
<feature type="transmembrane region" description="Helical" evidence="1">
    <location>
        <begin position="78"/>
        <end position="95"/>
    </location>
</feature>
<keyword evidence="1" id="KW-0472">Membrane</keyword>
<organism evidence="2 3">
    <name type="scientific">Pedobacter cryoconitis</name>
    <dbReference type="NCBI Taxonomy" id="188932"/>
    <lineage>
        <taxon>Bacteria</taxon>
        <taxon>Pseudomonadati</taxon>
        <taxon>Bacteroidota</taxon>
        <taxon>Sphingobacteriia</taxon>
        <taxon>Sphingobacteriales</taxon>
        <taxon>Sphingobacteriaceae</taxon>
        <taxon>Pedobacter</taxon>
    </lineage>
</organism>
<evidence type="ECO:0000313" key="3">
    <source>
        <dbReference type="Proteomes" id="UP000537204"/>
    </source>
</evidence>
<protein>
    <submittedName>
        <fullName evidence="2">Uncharacterized protein</fullName>
    </submittedName>
</protein>
<feature type="transmembrane region" description="Helical" evidence="1">
    <location>
        <begin position="52"/>
        <end position="72"/>
    </location>
</feature>
<dbReference type="EMBL" id="JACHCE010000001">
    <property type="protein sequence ID" value="MBB5634705.1"/>
    <property type="molecule type" value="Genomic_DNA"/>
</dbReference>
<dbReference type="AlphaFoldDB" id="A0A7W9DYN1"/>
<name>A0A7W9DYN1_9SPHI</name>
<feature type="transmembrane region" description="Helical" evidence="1">
    <location>
        <begin position="20"/>
        <end position="40"/>
    </location>
</feature>
<dbReference type="RefSeq" id="WP_183878723.1">
    <property type="nucleotide sequence ID" value="NZ_JACHCE010000001.1"/>
</dbReference>
<proteinExistence type="predicted"/>
<dbReference type="Proteomes" id="UP000537204">
    <property type="component" value="Unassembled WGS sequence"/>
</dbReference>
<keyword evidence="1" id="KW-1133">Transmembrane helix</keyword>
<comment type="caution">
    <text evidence="2">The sequence shown here is derived from an EMBL/GenBank/DDBJ whole genome shotgun (WGS) entry which is preliminary data.</text>
</comment>
<sequence>MEQIVKQRISDSNIFTEKAIYFGTYLGGPLTSGYLFAENFKLFGEPEKARKALLYGIITTIALITAIYFLPIKMVSKTPYFIIPIIYTSIAQYIFQRSQKNNTIDYISNGGKAFSLWRVFAISLIGAAVTIIPFLGYNYLSARTNQANEISITNGPAINQLNFDKRNIPATEIHQIAEGLNKIGFFDAQSTKSTYVKKVGLTYEISISCTREIEKTSYSFTPLINWRNKLQSLFPKNQIVFVLVVDDLDHVIKRLE</sequence>
<evidence type="ECO:0000313" key="2">
    <source>
        <dbReference type="EMBL" id="MBB5634705.1"/>
    </source>
</evidence>
<evidence type="ECO:0000256" key="1">
    <source>
        <dbReference type="SAM" id="Phobius"/>
    </source>
</evidence>
<reference evidence="2 3" key="1">
    <citation type="submission" date="2020-08" db="EMBL/GenBank/DDBJ databases">
        <title>Genomic Encyclopedia of Type Strains, Phase IV (KMG-V): Genome sequencing to study the core and pangenomes of soil and plant-associated prokaryotes.</title>
        <authorList>
            <person name="Whitman W."/>
        </authorList>
    </citation>
    <scope>NUCLEOTIDE SEQUENCE [LARGE SCALE GENOMIC DNA]</scope>
    <source>
        <strain evidence="2 3">S3M1</strain>
    </source>
</reference>
<accession>A0A7W9DYN1</accession>